<dbReference type="GeneID" id="71059644"/>
<keyword evidence="1" id="KW-0472">Membrane</keyword>
<gene>
    <name evidence="2" type="ORF">BSTAB16_7248</name>
</gene>
<feature type="transmembrane region" description="Helical" evidence="1">
    <location>
        <begin position="412"/>
        <end position="429"/>
    </location>
</feature>
<dbReference type="InterPro" id="IPR006726">
    <property type="entry name" value="PHBA_efflux_AaeB/fusaric-R"/>
</dbReference>
<keyword evidence="1" id="KW-0812">Transmembrane</keyword>
<feature type="transmembrane region" description="Helical" evidence="1">
    <location>
        <begin position="83"/>
        <end position="102"/>
    </location>
</feature>
<dbReference type="Proteomes" id="UP000268684">
    <property type="component" value="Chromosome III"/>
</dbReference>
<feature type="transmembrane region" description="Helical" evidence="1">
    <location>
        <begin position="38"/>
        <end position="56"/>
    </location>
</feature>
<feature type="transmembrane region" description="Helical" evidence="1">
    <location>
        <begin position="436"/>
        <end position="456"/>
    </location>
</feature>
<sequence length="700" mass="73120">MHDAADQTSTVAASPGRLSRATAALLARIDIFTPRGAYVARSVIAAALALGVAYLLELETPYSAASTVLLVINPVQGAVIGKGVWRVVGTVAGMVVAFVLMGCFAQKPLLFILGFAFWLGTCVAGMTLLRHFRASGTVVAGYTIGLATYGAMQHPELTFEHVIGRGSTVAVGVLCLSLVSMLLGTRDVHAKLEALVTRVTADVARVIAAQRNGLAAAPGDDKRHALFAGIYGIDDLLALGKAESEDLAQRAAAVRHGMASLFGALAGGMPPLPADSPGARAIAPLQPRLAAAWEAAADALRGGRGGATQAFGLLGDARAHLRDALDGIALGDPRDDAALLIAGERLIEQIDDYRAALDGLVELQRPRPRNRPAPVRFHRDTGAAVRNGVRSACAIVISGAFWLATGWDQGDMMLLVVAPYCALLATAGNPAAGAQAFIKGTILAVPAAFVCAFGILPHLEGFPLLVVALALFWMPGIYATSVPRTALAGLAYLVAFNTLTAATNPWHPDVALFLNQSVAWVLATFLTLLSFRLILPRNLATDAARLRRTIRDDALALVAGKRATAAGWQQRQQHRIAQLGALLAGQPAAMTQASIEALAALHVGKELLRIRRGTASDGLPNVAKQCARAGLAGLARHAAAPARAARHARRAAHTLAGLAAAQPGNPELKRLMAAFADVHVLLHTYAAYFTAVPEPARDAQ</sequence>
<feature type="transmembrane region" description="Helical" evidence="1">
    <location>
        <begin position="462"/>
        <end position="479"/>
    </location>
</feature>
<protein>
    <submittedName>
        <fullName evidence="2">p-hydroxybenzoic acid efflux pump subunit AaeB,p-hydroxybenzoic acid efflux subunit AaeB,Predicted membrane protein,Fusaric acid resistance protein family</fullName>
    </submittedName>
</protein>
<feature type="transmembrane region" description="Helical" evidence="1">
    <location>
        <begin position="388"/>
        <end position="406"/>
    </location>
</feature>
<name>A0AAJ5NJC4_9BURK</name>
<reference evidence="2 3" key="1">
    <citation type="submission" date="2017-11" db="EMBL/GenBank/DDBJ databases">
        <authorList>
            <person name="Seth-Smith MB H."/>
        </authorList>
    </citation>
    <scope>NUCLEOTIDE SEQUENCE [LARGE SCALE GENOMIC DNA]</scope>
    <source>
        <strain evidence="2">E</strain>
    </source>
</reference>
<evidence type="ECO:0000256" key="1">
    <source>
        <dbReference type="SAM" id="Phobius"/>
    </source>
</evidence>
<evidence type="ECO:0000313" key="3">
    <source>
        <dbReference type="Proteomes" id="UP000268684"/>
    </source>
</evidence>
<dbReference type="GO" id="GO:0022857">
    <property type="term" value="F:transmembrane transporter activity"/>
    <property type="evidence" value="ECO:0007669"/>
    <property type="project" value="InterPro"/>
</dbReference>
<keyword evidence="3" id="KW-1185">Reference proteome</keyword>
<organism evidence="2 3">
    <name type="scientific">Burkholderia stabilis</name>
    <dbReference type="NCBI Taxonomy" id="95485"/>
    <lineage>
        <taxon>Bacteria</taxon>
        <taxon>Pseudomonadati</taxon>
        <taxon>Pseudomonadota</taxon>
        <taxon>Betaproteobacteria</taxon>
        <taxon>Burkholderiales</taxon>
        <taxon>Burkholderiaceae</taxon>
        <taxon>Burkholderia</taxon>
        <taxon>Burkholderia cepacia complex</taxon>
    </lineage>
</organism>
<feature type="transmembrane region" description="Helical" evidence="1">
    <location>
        <begin position="109"/>
        <end position="129"/>
    </location>
</feature>
<feature type="transmembrane region" description="Helical" evidence="1">
    <location>
        <begin position="486"/>
        <end position="506"/>
    </location>
</feature>
<feature type="transmembrane region" description="Helical" evidence="1">
    <location>
        <begin position="162"/>
        <end position="183"/>
    </location>
</feature>
<dbReference type="EMBL" id="LR025744">
    <property type="protein sequence ID" value="VBB17033.1"/>
    <property type="molecule type" value="Genomic_DNA"/>
</dbReference>
<proteinExistence type="predicted"/>
<feature type="transmembrane region" description="Helical" evidence="1">
    <location>
        <begin position="518"/>
        <end position="535"/>
    </location>
</feature>
<evidence type="ECO:0000313" key="2">
    <source>
        <dbReference type="EMBL" id="VBB17033.1"/>
    </source>
</evidence>
<dbReference type="RefSeq" id="WP_122173545.1">
    <property type="nucleotide sequence ID" value="NZ_LR025744.1"/>
</dbReference>
<dbReference type="GO" id="GO:0005886">
    <property type="term" value="C:plasma membrane"/>
    <property type="evidence" value="ECO:0007669"/>
    <property type="project" value="InterPro"/>
</dbReference>
<dbReference type="AlphaFoldDB" id="A0AAJ5NJC4"/>
<keyword evidence="1" id="KW-1133">Transmembrane helix</keyword>
<accession>A0AAJ5NJC4</accession>
<dbReference type="Pfam" id="PF04632">
    <property type="entry name" value="FUSC"/>
    <property type="match status" value="1"/>
</dbReference>